<sequence>MIEQIEIKADKDKISGYINKFEKGLLQVPAFQRDFVWTNEKKLDLFDSIKKGYPIGSVLLWQPFFEKEEFYDDFSGDKLGSYPIPERSSNSFFILDGFQRLSTLLGCLLHPNKAKQKGIIRDEKEWLKEFNIIYNLKEEQFEINRNFKEFFQIPIYKLVDGKEFFQFQKNLFDDEEINSKYIERYEEISLIFQNYELPNINVYGGSITEAIDIFQRLNSTGAPITTDWVINARAMGKDINFRLGDKIDNLLENELTNYNFQNIKRLVILQCITNSFGGVYFDQISKNNNKKLEVLVDKPEFIPVTEKTFLAIEKAVKFLFEELIVLDAKYIPYNNQVIFITDFFNKIDLPTKKQIHELKKWFWITSYSNYFTIYNLSKQRIAYNKFQDFILNENENPIFYDSNDKFETLEFPDKIEMGSVRKKTLALFMTNYSVNKSQILQGESLIADNISNVKSYKLFKDQNSSENTIYVVEKYNSTNNFSKAIKDLSFMLLKENKGKFNEYFINEEMREEYEKANINGVLEIRKGLIVKAERSFVESLEIYYNEPFPFF</sequence>
<dbReference type="RefSeq" id="WP_210665690.1">
    <property type="nucleotide sequence ID" value="NZ_JAGFBV010000007.1"/>
</dbReference>
<protein>
    <submittedName>
        <fullName evidence="2">DUF262 domain-containing protein</fullName>
    </submittedName>
</protein>
<dbReference type="Pfam" id="PF03235">
    <property type="entry name" value="GmrSD_N"/>
    <property type="match status" value="1"/>
</dbReference>
<organism evidence="2 3">
    <name type="scientific">Flavobacterium geliluteum</name>
    <dbReference type="NCBI Taxonomy" id="2816120"/>
    <lineage>
        <taxon>Bacteria</taxon>
        <taxon>Pseudomonadati</taxon>
        <taxon>Bacteroidota</taxon>
        <taxon>Flavobacteriia</taxon>
        <taxon>Flavobacteriales</taxon>
        <taxon>Flavobacteriaceae</taxon>
        <taxon>Flavobacterium</taxon>
    </lineage>
</organism>
<reference evidence="2 3" key="1">
    <citation type="submission" date="2021-03" db="EMBL/GenBank/DDBJ databases">
        <title>Flavobacterium Flabelliformis Sp. Nov. And Flavobacterium Geliluteum Sp. Nov., Two Novel Multidrug Resistant Psychrophilic Species Isolated From Antarctica.</title>
        <authorList>
            <person name="Kralova S."/>
            <person name="Busse H.J."/>
            <person name="Bezdicek M."/>
            <person name="Nykrynova M."/>
            <person name="Kroupova E."/>
            <person name="Krsek D."/>
            <person name="Sedlacek I."/>
        </authorList>
    </citation>
    <scope>NUCLEOTIDE SEQUENCE [LARGE SCALE GENOMIC DNA]</scope>
    <source>
        <strain evidence="2 3">P7388</strain>
    </source>
</reference>
<gene>
    <name evidence="2" type="ORF">J3495_06110</name>
</gene>
<dbReference type="EMBL" id="JAGFBV010000007">
    <property type="protein sequence ID" value="MBP4137656.1"/>
    <property type="molecule type" value="Genomic_DNA"/>
</dbReference>
<evidence type="ECO:0000313" key="3">
    <source>
        <dbReference type="Proteomes" id="UP000675047"/>
    </source>
</evidence>
<dbReference type="PANTHER" id="PTHR37292">
    <property type="entry name" value="VNG6097C"/>
    <property type="match status" value="1"/>
</dbReference>
<accession>A0A940X7X0</accession>
<name>A0A940X7X0_9FLAO</name>
<evidence type="ECO:0000259" key="1">
    <source>
        <dbReference type="Pfam" id="PF03235"/>
    </source>
</evidence>
<evidence type="ECO:0000313" key="2">
    <source>
        <dbReference type="EMBL" id="MBP4137656.1"/>
    </source>
</evidence>
<dbReference type="InterPro" id="IPR004919">
    <property type="entry name" value="GmrSD_N"/>
</dbReference>
<feature type="domain" description="GmrSD restriction endonucleases N-terminal" evidence="1">
    <location>
        <begin position="17"/>
        <end position="232"/>
    </location>
</feature>
<comment type="caution">
    <text evidence="2">The sequence shown here is derived from an EMBL/GenBank/DDBJ whole genome shotgun (WGS) entry which is preliminary data.</text>
</comment>
<dbReference type="Proteomes" id="UP000675047">
    <property type="component" value="Unassembled WGS sequence"/>
</dbReference>
<keyword evidence="3" id="KW-1185">Reference proteome</keyword>
<dbReference type="PANTHER" id="PTHR37292:SF2">
    <property type="entry name" value="DUF262 DOMAIN-CONTAINING PROTEIN"/>
    <property type="match status" value="1"/>
</dbReference>
<proteinExistence type="predicted"/>
<dbReference type="AlphaFoldDB" id="A0A940X7X0"/>